<evidence type="ECO:0000256" key="2">
    <source>
        <dbReference type="ARBA" id="ARBA00022801"/>
    </source>
</evidence>
<dbReference type="PANTHER" id="PTHR43540">
    <property type="entry name" value="PEROXYUREIDOACRYLATE/UREIDOACRYLATE AMIDOHYDROLASE-RELATED"/>
    <property type="match status" value="1"/>
</dbReference>
<feature type="domain" description="Isochorismatase-like" evidence="3">
    <location>
        <begin position="5"/>
        <end position="172"/>
    </location>
</feature>
<dbReference type="EMBL" id="JAOAOG010000325">
    <property type="protein sequence ID" value="KAJ6228719.1"/>
    <property type="molecule type" value="Genomic_DNA"/>
</dbReference>
<accession>A0ABQ8XBT0</accession>
<dbReference type="Gene3D" id="3.40.50.850">
    <property type="entry name" value="Isochorismatase-like"/>
    <property type="match status" value="1"/>
</dbReference>
<organism evidence="4 5">
    <name type="scientific">Anaeramoeba flamelloides</name>
    <dbReference type="NCBI Taxonomy" id="1746091"/>
    <lineage>
        <taxon>Eukaryota</taxon>
        <taxon>Metamonada</taxon>
        <taxon>Anaeramoebidae</taxon>
        <taxon>Anaeramoeba</taxon>
    </lineage>
</organism>
<dbReference type="Proteomes" id="UP001150062">
    <property type="component" value="Unassembled WGS sequence"/>
</dbReference>
<keyword evidence="5" id="KW-1185">Reference proteome</keyword>
<sequence length="187" mass="21817">MERIALIVVDMQNRFKDGGKCILENITKLITFFHENNCPVFFTQHQDPDPESLINKRWNLPITFGKKDWKLMKEIEEQIDLENDVRIDEKTTYDSFYKTPLKEKLDNKSVDTVVVCGVMTHLCCETTARSAFIRNFNVLFVSDANWTSTEKFQKATLLTLGHGFAEIIQTDQFIKSKKKENSKKKEK</sequence>
<gene>
    <name evidence="4" type="ORF">M0813_08212</name>
</gene>
<comment type="caution">
    <text evidence="4">The sequence shown here is derived from an EMBL/GenBank/DDBJ whole genome shotgun (WGS) entry which is preliminary data.</text>
</comment>
<dbReference type="CDD" id="cd00431">
    <property type="entry name" value="cysteine_hydrolases"/>
    <property type="match status" value="1"/>
</dbReference>
<proteinExistence type="inferred from homology"/>
<reference evidence="4" key="1">
    <citation type="submission" date="2022-08" db="EMBL/GenBank/DDBJ databases">
        <title>Novel sulfate-reducing endosymbionts in the free-living metamonad Anaeramoeba.</title>
        <authorList>
            <person name="Jerlstrom-Hultqvist J."/>
            <person name="Cepicka I."/>
            <person name="Gallot-Lavallee L."/>
            <person name="Salas-Leiva D."/>
            <person name="Curtis B.A."/>
            <person name="Zahonova K."/>
            <person name="Pipaliya S."/>
            <person name="Dacks J."/>
            <person name="Roger A.J."/>
        </authorList>
    </citation>
    <scope>NUCLEOTIDE SEQUENCE</scope>
    <source>
        <strain evidence="4">Schooner1</strain>
    </source>
</reference>
<evidence type="ECO:0000313" key="5">
    <source>
        <dbReference type="Proteomes" id="UP001150062"/>
    </source>
</evidence>
<evidence type="ECO:0000256" key="1">
    <source>
        <dbReference type="ARBA" id="ARBA00006336"/>
    </source>
</evidence>
<comment type="similarity">
    <text evidence="1">Belongs to the isochorismatase family.</text>
</comment>
<evidence type="ECO:0000259" key="3">
    <source>
        <dbReference type="Pfam" id="PF00857"/>
    </source>
</evidence>
<keyword evidence="2" id="KW-0378">Hydrolase</keyword>
<evidence type="ECO:0000313" key="4">
    <source>
        <dbReference type="EMBL" id="KAJ6228719.1"/>
    </source>
</evidence>
<dbReference type="SUPFAM" id="SSF52499">
    <property type="entry name" value="Isochorismatase-like hydrolases"/>
    <property type="match status" value="1"/>
</dbReference>
<name>A0ABQ8XBT0_9EUKA</name>
<dbReference type="PANTHER" id="PTHR43540:SF6">
    <property type="entry name" value="ISOCHORISMATASE-LIKE DOMAIN-CONTAINING PROTEIN"/>
    <property type="match status" value="1"/>
</dbReference>
<protein>
    <submittedName>
        <fullName evidence="4">Peroxyureidoacrylate/ureidoacrylate amidohydrolase-related</fullName>
    </submittedName>
</protein>
<dbReference type="Pfam" id="PF00857">
    <property type="entry name" value="Isochorismatase"/>
    <property type="match status" value="1"/>
</dbReference>
<dbReference type="InterPro" id="IPR036380">
    <property type="entry name" value="Isochorismatase-like_sf"/>
</dbReference>
<dbReference type="InterPro" id="IPR050272">
    <property type="entry name" value="Isochorismatase-like_hydrls"/>
</dbReference>
<dbReference type="InterPro" id="IPR000868">
    <property type="entry name" value="Isochorismatase-like_dom"/>
</dbReference>